<dbReference type="SUPFAM" id="SSF52833">
    <property type="entry name" value="Thioredoxin-like"/>
    <property type="match status" value="1"/>
</dbReference>
<dbReference type="InterPro" id="IPR036249">
    <property type="entry name" value="Thioredoxin-like_sf"/>
</dbReference>
<dbReference type="Gene3D" id="1.20.1050.10">
    <property type="match status" value="1"/>
</dbReference>
<dbReference type="InterPro" id="IPR010987">
    <property type="entry name" value="Glutathione-S-Trfase_C-like"/>
</dbReference>
<dbReference type="InterPro" id="IPR036282">
    <property type="entry name" value="Glutathione-S-Trfase_C_sf"/>
</dbReference>
<dbReference type="PROSITE" id="PS50404">
    <property type="entry name" value="GST_NTER"/>
    <property type="match status" value="1"/>
</dbReference>
<comment type="similarity">
    <text evidence="1 3">Belongs to the GST superfamily.</text>
</comment>
<evidence type="ECO:0000256" key="1">
    <source>
        <dbReference type="ARBA" id="ARBA00007409"/>
    </source>
</evidence>
<dbReference type="FunFam" id="3.40.30.10:FF:000039">
    <property type="entry name" value="Glutathione S-transferase domain"/>
    <property type="match status" value="1"/>
</dbReference>
<dbReference type="PROSITE" id="PS50405">
    <property type="entry name" value="GST_CTER"/>
    <property type="match status" value="1"/>
</dbReference>
<keyword evidence="5" id="KW-1185">Reference proteome</keyword>
<evidence type="ECO:0000313" key="4">
    <source>
        <dbReference type="EMBL" id="PXW60160.1"/>
    </source>
</evidence>
<gene>
    <name evidence="4" type="ORF">C7450_104212</name>
</gene>
<dbReference type="SUPFAM" id="SSF47616">
    <property type="entry name" value="GST C-terminal domain-like"/>
    <property type="match status" value="1"/>
</dbReference>
<protein>
    <submittedName>
        <fullName evidence="4">Glutathione S-transferase</fullName>
    </submittedName>
</protein>
<dbReference type="Gene3D" id="3.40.30.10">
    <property type="entry name" value="Glutaredoxin"/>
    <property type="match status" value="1"/>
</dbReference>
<dbReference type="GO" id="GO:0016740">
    <property type="term" value="F:transferase activity"/>
    <property type="evidence" value="ECO:0007669"/>
    <property type="project" value="UniProtKB-KW"/>
</dbReference>
<dbReference type="InterPro" id="IPR040079">
    <property type="entry name" value="Glutathione_S-Trfase"/>
</dbReference>
<dbReference type="SFLD" id="SFLDS00019">
    <property type="entry name" value="Glutathione_Transferase_(cytos"/>
    <property type="match status" value="1"/>
</dbReference>
<keyword evidence="2 4" id="KW-0808">Transferase</keyword>
<dbReference type="EMBL" id="QJJK01000004">
    <property type="protein sequence ID" value="PXW60160.1"/>
    <property type="molecule type" value="Genomic_DNA"/>
</dbReference>
<sequence length="199" mass="21783">MLKVWGRPDSSNVAKVMWTIGELGLPHERIDLGGKFGGNDDPTYRSKNPHGRIPTIEDGDAVLWESNAIVRYLAGRYGSGLLPADLAERAGSDRWMDWCSITLVPSLKTLRDLHRAGGDTKALLEDVCAMVSTLETALAETDFIAGNALTVGDIALGAQVHRWVELDIAKPAFPKVVAYRDRLLQRPAFAEHVAKPVKL</sequence>
<dbReference type="PANTHER" id="PTHR44051">
    <property type="entry name" value="GLUTATHIONE S-TRANSFERASE-RELATED"/>
    <property type="match status" value="1"/>
</dbReference>
<dbReference type="InterPro" id="IPR004045">
    <property type="entry name" value="Glutathione_S-Trfase_N"/>
</dbReference>
<reference evidence="4 5" key="1">
    <citation type="submission" date="2018-05" db="EMBL/GenBank/DDBJ databases">
        <title>Genomic Encyclopedia of Type Strains, Phase IV (KMG-IV): sequencing the most valuable type-strain genomes for metagenomic binning, comparative biology and taxonomic classification.</title>
        <authorList>
            <person name="Goeker M."/>
        </authorList>
    </citation>
    <scope>NUCLEOTIDE SEQUENCE [LARGE SCALE GENOMIC DNA]</scope>
    <source>
        <strain evidence="4 5">DSM 6462</strain>
    </source>
</reference>
<dbReference type="Pfam" id="PF02798">
    <property type="entry name" value="GST_N"/>
    <property type="match status" value="1"/>
</dbReference>
<evidence type="ECO:0000256" key="2">
    <source>
        <dbReference type="ARBA" id="ARBA00022679"/>
    </source>
</evidence>
<dbReference type="RefSeq" id="WP_110374505.1">
    <property type="nucleotide sequence ID" value="NZ_CAKNFM010000006.1"/>
</dbReference>
<dbReference type="InterPro" id="IPR004046">
    <property type="entry name" value="GST_C"/>
</dbReference>
<name>A0A2V3U9T0_9HYPH</name>
<dbReference type="Proteomes" id="UP000248021">
    <property type="component" value="Unassembled WGS sequence"/>
</dbReference>
<comment type="caution">
    <text evidence="4">The sequence shown here is derived from an EMBL/GenBank/DDBJ whole genome shotgun (WGS) entry which is preliminary data.</text>
</comment>
<dbReference type="CDD" id="cd03047">
    <property type="entry name" value="GST_N_2"/>
    <property type="match status" value="1"/>
</dbReference>
<dbReference type="AlphaFoldDB" id="A0A2V3U9T0"/>
<evidence type="ECO:0000313" key="5">
    <source>
        <dbReference type="Proteomes" id="UP000248021"/>
    </source>
</evidence>
<dbReference type="SFLD" id="SFLDG01150">
    <property type="entry name" value="Main.1:_Beta-like"/>
    <property type="match status" value="1"/>
</dbReference>
<proteinExistence type="inferred from homology"/>
<dbReference type="PANTHER" id="PTHR44051:SF19">
    <property type="entry name" value="DISULFIDE-BOND OXIDOREDUCTASE YFCG"/>
    <property type="match status" value="1"/>
</dbReference>
<dbReference type="SFLD" id="SFLDG00358">
    <property type="entry name" value="Main_(cytGST)"/>
    <property type="match status" value="1"/>
</dbReference>
<dbReference type="OrthoDB" id="9810080at2"/>
<dbReference type="Pfam" id="PF00043">
    <property type="entry name" value="GST_C"/>
    <property type="match status" value="1"/>
</dbReference>
<accession>A0A2V3U9T0</accession>
<evidence type="ECO:0000256" key="3">
    <source>
        <dbReference type="RuleBase" id="RU003494"/>
    </source>
</evidence>
<organism evidence="4 5">
    <name type="scientific">Chelatococcus asaccharovorans</name>
    <dbReference type="NCBI Taxonomy" id="28210"/>
    <lineage>
        <taxon>Bacteria</taxon>
        <taxon>Pseudomonadati</taxon>
        <taxon>Pseudomonadota</taxon>
        <taxon>Alphaproteobacteria</taxon>
        <taxon>Hyphomicrobiales</taxon>
        <taxon>Chelatococcaceae</taxon>
        <taxon>Chelatococcus</taxon>
    </lineage>
</organism>